<evidence type="ECO:0000313" key="2">
    <source>
        <dbReference type="EMBL" id="MQT74818.1"/>
    </source>
</evidence>
<name>A0A7X1WUM6_9PSED</name>
<evidence type="ECO:0000256" key="1">
    <source>
        <dbReference type="SAM" id="Coils"/>
    </source>
</evidence>
<evidence type="ECO:0000313" key="3">
    <source>
        <dbReference type="Proteomes" id="UP000447574"/>
    </source>
</evidence>
<dbReference type="InterPro" id="IPR035338">
    <property type="entry name" value="KleA/KleC-like"/>
</dbReference>
<dbReference type="Pfam" id="PF17383">
    <property type="entry name" value="kleA_kleC"/>
    <property type="match status" value="1"/>
</dbReference>
<proteinExistence type="predicted"/>
<dbReference type="EMBL" id="WIWF01000033">
    <property type="protein sequence ID" value="MQT74818.1"/>
    <property type="molecule type" value="Genomic_DNA"/>
</dbReference>
<sequence>MNQQRIMPWIDLLPGVVTTDLQQRRDTIQELTRQAAEATHKAQLLTRQAEQLRERANLSACSLEGDAKGKFSAEAVEKAKNLAYPPR</sequence>
<accession>A0A7X1WUM6</accession>
<feature type="coiled-coil region" evidence="1">
    <location>
        <begin position="21"/>
        <end position="55"/>
    </location>
</feature>
<dbReference type="Proteomes" id="UP000447574">
    <property type="component" value="Unassembled WGS sequence"/>
</dbReference>
<comment type="caution">
    <text evidence="2">The sequence shown here is derived from an EMBL/GenBank/DDBJ whole genome shotgun (WGS) entry which is preliminary data.</text>
</comment>
<dbReference type="RefSeq" id="WP_153438243.1">
    <property type="nucleotide sequence ID" value="NZ_WIWF01000033.1"/>
</dbReference>
<protein>
    <submittedName>
        <fullName evidence="2">Protein kleA</fullName>
    </submittedName>
</protein>
<reference evidence="2 3" key="1">
    <citation type="submission" date="2019-10" db="EMBL/GenBank/DDBJ databases">
        <title>Evaluation of single-gene subtyping targets for Pseudomonas.</title>
        <authorList>
            <person name="Reichler S.J."/>
            <person name="Orsi R.H."/>
            <person name="Wiedmann M."/>
            <person name="Martin N.H."/>
            <person name="Murphy S.I."/>
        </authorList>
    </citation>
    <scope>NUCLEOTIDE SEQUENCE [LARGE SCALE GENOMIC DNA]</scope>
    <source>
        <strain evidence="2 3">FSL R10-2932</strain>
    </source>
</reference>
<organism evidence="2 3">
    <name type="scientific">Pseudomonas helleri</name>
    <dbReference type="NCBI Taxonomy" id="1608996"/>
    <lineage>
        <taxon>Bacteria</taxon>
        <taxon>Pseudomonadati</taxon>
        <taxon>Pseudomonadota</taxon>
        <taxon>Gammaproteobacteria</taxon>
        <taxon>Pseudomonadales</taxon>
        <taxon>Pseudomonadaceae</taxon>
        <taxon>Pseudomonas</taxon>
    </lineage>
</organism>
<keyword evidence="1" id="KW-0175">Coiled coil</keyword>
<dbReference type="AlphaFoldDB" id="A0A7X1WUM6"/>
<gene>
    <name evidence="2" type="ORF">GHO37_10935</name>
</gene>